<dbReference type="PANTHER" id="PTHR43418:SF4">
    <property type="entry name" value="MULTIFUNCTIONAL TRYPTOPHAN BIOSYNTHESIS PROTEIN"/>
    <property type="match status" value="1"/>
</dbReference>
<dbReference type="CDD" id="cd01743">
    <property type="entry name" value="GATase1_Anthranilate_Synthase"/>
    <property type="match status" value="1"/>
</dbReference>
<sequence length="189" mass="21234">MPKILLLDNFDSFTYNLQDYLERLGAKCEVFRNNVELALIASNTYDGVVLSPGPSTPKEAGNLIQVLDFYHKQLPILGVCLGHQAIGEYFGATLTHAHAPMHGKISEICTKESFLFANLPSKFKVVRYHSLILKDLPSILRVTAFTNDSFQEVMALEHQNLPIFGVQFHPEAILCEYGLEILANWLKVL</sequence>
<dbReference type="InterPro" id="IPR017926">
    <property type="entry name" value="GATASE"/>
</dbReference>
<evidence type="ECO:0000256" key="1">
    <source>
        <dbReference type="ARBA" id="ARBA00022962"/>
    </source>
</evidence>
<organism evidence="3 4">
    <name type="scientific">Raineya orbicola</name>
    <dbReference type="NCBI Taxonomy" id="2016530"/>
    <lineage>
        <taxon>Bacteria</taxon>
        <taxon>Pseudomonadati</taxon>
        <taxon>Bacteroidota</taxon>
        <taxon>Cytophagia</taxon>
        <taxon>Cytophagales</taxon>
        <taxon>Raineyaceae</taxon>
        <taxon>Raineya</taxon>
    </lineage>
</organism>
<dbReference type="NCBIfam" id="TIGR00566">
    <property type="entry name" value="trpG_papA"/>
    <property type="match status" value="1"/>
</dbReference>
<evidence type="ECO:0000259" key="2">
    <source>
        <dbReference type="Pfam" id="PF00117"/>
    </source>
</evidence>
<dbReference type="Pfam" id="PF00117">
    <property type="entry name" value="GATase"/>
    <property type="match status" value="1"/>
</dbReference>
<dbReference type="OrthoDB" id="9786812at2"/>
<dbReference type="PROSITE" id="PS51273">
    <property type="entry name" value="GATASE_TYPE_1"/>
    <property type="match status" value="1"/>
</dbReference>
<dbReference type="GO" id="GO:0005829">
    <property type="term" value="C:cytosol"/>
    <property type="evidence" value="ECO:0007669"/>
    <property type="project" value="TreeGrafter"/>
</dbReference>
<dbReference type="EMBL" id="NKXO01000013">
    <property type="protein sequence ID" value="PKQ69949.1"/>
    <property type="molecule type" value="Genomic_DNA"/>
</dbReference>
<gene>
    <name evidence="3" type="ORF">Rain11_1014</name>
</gene>
<name>A0A2N3IHZ1_9BACT</name>
<dbReference type="InterPro" id="IPR050472">
    <property type="entry name" value="Anth_synth/Amidotransfase"/>
</dbReference>
<dbReference type="PRINTS" id="PR00099">
    <property type="entry name" value="CPSGATASE"/>
</dbReference>
<dbReference type="InterPro" id="IPR029062">
    <property type="entry name" value="Class_I_gatase-like"/>
</dbReference>
<dbReference type="GO" id="GO:0016740">
    <property type="term" value="F:transferase activity"/>
    <property type="evidence" value="ECO:0007669"/>
    <property type="project" value="UniProtKB-KW"/>
</dbReference>
<dbReference type="SUPFAM" id="SSF52317">
    <property type="entry name" value="Class I glutamine amidotransferase-like"/>
    <property type="match status" value="1"/>
</dbReference>
<accession>A0A2N3IHZ1</accession>
<protein>
    <submittedName>
        <fullName evidence="3">Glutamine amidotransferase of anthranilate synthase or aminodeoxychorismate synthase</fullName>
    </submittedName>
</protein>
<comment type="caution">
    <text evidence="3">The sequence shown here is derived from an EMBL/GenBank/DDBJ whole genome shotgun (WGS) entry which is preliminary data.</text>
</comment>
<evidence type="ECO:0000313" key="3">
    <source>
        <dbReference type="EMBL" id="PKQ69949.1"/>
    </source>
</evidence>
<dbReference type="PRINTS" id="PR00096">
    <property type="entry name" value="GATASE"/>
</dbReference>
<dbReference type="InterPro" id="IPR006221">
    <property type="entry name" value="TrpG/PapA_dom"/>
</dbReference>
<dbReference type="GO" id="GO:0004049">
    <property type="term" value="F:anthranilate synthase activity"/>
    <property type="evidence" value="ECO:0007669"/>
    <property type="project" value="TreeGrafter"/>
</dbReference>
<keyword evidence="4" id="KW-1185">Reference proteome</keyword>
<keyword evidence="1 3" id="KW-0315">Glutamine amidotransferase</keyword>
<keyword evidence="3" id="KW-0808">Transferase</keyword>
<dbReference type="Proteomes" id="UP000233387">
    <property type="component" value="Unassembled WGS sequence"/>
</dbReference>
<reference evidence="3 4" key="1">
    <citation type="submission" date="2017-06" db="EMBL/GenBank/DDBJ databases">
        <title>Raineya orbicola gen. nov., sp. nov. a slightly thermophilic bacterium of the phylum Bacteroidetes and the description of Raineyaceae fam. nov.</title>
        <authorList>
            <person name="Albuquerque L."/>
            <person name="Polonia A.R.M."/>
            <person name="Barroso C."/>
            <person name="Froufe H.J.C."/>
            <person name="Lage O."/>
            <person name="Lobo-Da-Cunha A."/>
            <person name="Egas C."/>
            <person name="Da Costa M.S."/>
        </authorList>
    </citation>
    <scope>NUCLEOTIDE SEQUENCE [LARGE SCALE GENOMIC DNA]</scope>
    <source>
        <strain evidence="3 4">SPSPC-11</strain>
    </source>
</reference>
<dbReference type="PANTHER" id="PTHR43418">
    <property type="entry name" value="MULTIFUNCTIONAL TRYPTOPHAN BIOSYNTHESIS PROTEIN-RELATED"/>
    <property type="match status" value="1"/>
</dbReference>
<dbReference type="FunFam" id="3.40.50.880:FF:000003">
    <property type="entry name" value="Anthranilate synthase component II"/>
    <property type="match status" value="1"/>
</dbReference>
<feature type="domain" description="Glutamine amidotransferase" evidence="2">
    <location>
        <begin position="5"/>
        <end position="186"/>
    </location>
</feature>
<dbReference type="RefSeq" id="WP_101358281.1">
    <property type="nucleotide sequence ID" value="NZ_NKXO01000013.1"/>
</dbReference>
<dbReference type="AlphaFoldDB" id="A0A2N3IHZ1"/>
<proteinExistence type="predicted"/>
<dbReference type="PRINTS" id="PR00097">
    <property type="entry name" value="ANTSNTHASEII"/>
</dbReference>
<dbReference type="Gene3D" id="3.40.50.880">
    <property type="match status" value="1"/>
</dbReference>
<dbReference type="GO" id="GO:0000162">
    <property type="term" value="P:L-tryptophan biosynthetic process"/>
    <property type="evidence" value="ECO:0007669"/>
    <property type="project" value="TreeGrafter"/>
</dbReference>
<evidence type="ECO:0000313" key="4">
    <source>
        <dbReference type="Proteomes" id="UP000233387"/>
    </source>
</evidence>